<dbReference type="GeneID" id="104604060"/>
<evidence type="ECO:0000256" key="6">
    <source>
        <dbReference type="ARBA" id="ARBA00023136"/>
    </source>
</evidence>
<feature type="transmembrane region" description="Helical" evidence="7">
    <location>
        <begin position="31"/>
        <end position="50"/>
    </location>
</feature>
<dbReference type="GO" id="GO:0015211">
    <property type="term" value="F:purine nucleoside transmembrane transporter activity"/>
    <property type="evidence" value="ECO:0007669"/>
    <property type="project" value="UniProtKB-UniRule"/>
</dbReference>
<keyword evidence="8" id="KW-1185">Reference proteome</keyword>
<feature type="transmembrane region" description="Helical" evidence="7">
    <location>
        <begin position="138"/>
        <end position="156"/>
    </location>
</feature>
<sequence length="369" mass="41132">MEVERQEISRHNQALNTEETMNKSLNLKRSLLLLNCALLVLGNCGGPLLIRLYFLHGGKRIWFSSWLETAGWPILLLPLLFSYSYRRSQDQGEERGSTRLFLIKPRLFAASAILGIITGLDDYLYAYGLSRLPVSTSALIASTQLIFTAIFAFFLVRQTFTSYSINSIVMLTIGALVMALHTGSDRPSNESNTQYYTGFFMTIGASALYGLVLPLVELTYKKSNQLITYSLVIEMQLVISIFATAFCSLGMLVNNDFKSIPKDASEYEIGEAKYYLVIVWSAILWQLFFLGLVGVIFCGSSMLGGIIIAAVIPVTEILAVIFCREKFKAEKGISLALCLWGFTSYFYGEIKGPSKKNSETPQPDTTPYV</sequence>
<evidence type="ECO:0000256" key="2">
    <source>
        <dbReference type="ARBA" id="ARBA00006213"/>
    </source>
</evidence>
<dbReference type="RefSeq" id="XP_010266597.1">
    <property type="nucleotide sequence ID" value="XM_010268295.2"/>
</dbReference>
<feature type="transmembrane region" description="Helical" evidence="7">
    <location>
        <begin position="195"/>
        <end position="216"/>
    </location>
</feature>
<reference evidence="9" key="1">
    <citation type="submission" date="2025-08" db="UniProtKB">
        <authorList>
            <consortium name="RefSeq"/>
        </authorList>
    </citation>
    <scope>IDENTIFICATION</scope>
</reference>
<organism evidence="8 9">
    <name type="scientific">Nelumbo nucifera</name>
    <name type="common">Sacred lotus</name>
    <dbReference type="NCBI Taxonomy" id="4432"/>
    <lineage>
        <taxon>Eukaryota</taxon>
        <taxon>Viridiplantae</taxon>
        <taxon>Streptophyta</taxon>
        <taxon>Embryophyta</taxon>
        <taxon>Tracheophyta</taxon>
        <taxon>Spermatophyta</taxon>
        <taxon>Magnoliopsida</taxon>
        <taxon>Proteales</taxon>
        <taxon>Nelumbonaceae</taxon>
        <taxon>Nelumbo</taxon>
    </lineage>
</organism>
<feature type="transmembrane region" description="Helical" evidence="7">
    <location>
        <begin position="70"/>
        <end position="86"/>
    </location>
</feature>
<keyword evidence="3 7" id="KW-0813">Transport</keyword>
<dbReference type="OrthoDB" id="1865379at2759"/>
<feature type="transmembrane region" description="Helical" evidence="7">
    <location>
        <begin position="303"/>
        <end position="321"/>
    </location>
</feature>
<dbReference type="PANTHER" id="PTHR31376">
    <property type="entry name" value="OS09G0467300 PROTEIN-RELATED"/>
    <property type="match status" value="1"/>
</dbReference>
<dbReference type="GO" id="GO:0016020">
    <property type="term" value="C:membrane"/>
    <property type="evidence" value="ECO:0007669"/>
    <property type="project" value="UniProtKB-SubCell"/>
</dbReference>
<gene>
    <name evidence="9" type="primary">LOC104604060</name>
</gene>
<evidence type="ECO:0000313" key="8">
    <source>
        <dbReference type="Proteomes" id="UP000189703"/>
    </source>
</evidence>
<dbReference type="InterPro" id="IPR030182">
    <property type="entry name" value="PUP_plant"/>
</dbReference>
<dbReference type="PANTHER" id="PTHR31376:SF105">
    <property type="entry name" value="PURINE PERMEASE-RELATED"/>
    <property type="match status" value="1"/>
</dbReference>
<feature type="transmembrane region" description="Helical" evidence="7">
    <location>
        <begin position="107"/>
        <end position="126"/>
    </location>
</feature>
<comment type="similarity">
    <text evidence="2 7">Belongs to the purine permeases (TC 2.A.7.14) family.</text>
</comment>
<keyword evidence="5 7" id="KW-1133">Transmembrane helix</keyword>
<dbReference type="GO" id="GO:0005345">
    <property type="term" value="F:purine nucleobase transmembrane transporter activity"/>
    <property type="evidence" value="ECO:0007669"/>
    <property type="project" value="UniProtKB-UniRule"/>
</dbReference>
<evidence type="ECO:0000313" key="9">
    <source>
        <dbReference type="RefSeq" id="XP_010266597.1"/>
    </source>
</evidence>
<protein>
    <recommendedName>
        <fullName evidence="7">Probable purine permease</fullName>
    </recommendedName>
</protein>
<dbReference type="AlphaFoldDB" id="A0A1U8AHI6"/>
<proteinExistence type="inferred from homology"/>
<dbReference type="Proteomes" id="UP000189703">
    <property type="component" value="Unplaced"/>
</dbReference>
<dbReference type="eggNOG" id="ENOG502QTN9">
    <property type="taxonomic scope" value="Eukaryota"/>
</dbReference>
<evidence type="ECO:0000256" key="4">
    <source>
        <dbReference type="ARBA" id="ARBA00022692"/>
    </source>
</evidence>
<evidence type="ECO:0000256" key="7">
    <source>
        <dbReference type="RuleBase" id="RU368015"/>
    </source>
</evidence>
<feature type="transmembrane region" description="Helical" evidence="7">
    <location>
        <begin position="228"/>
        <end position="254"/>
    </location>
</feature>
<name>A0A1U8AHI6_NELNU</name>
<evidence type="ECO:0000256" key="3">
    <source>
        <dbReference type="ARBA" id="ARBA00022448"/>
    </source>
</evidence>
<dbReference type="SUPFAM" id="SSF103481">
    <property type="entry name" value="Multidrug resistance efflux transporter EmrE"/>
    <property type="match status" value="1"/>
</dbReference>
<evidence type="ECO:0000256" key="1">
    <source>
        <dbReference type="ARBA" id="ARBA00004141"/>
    </source>
</evidence>
<dbReference type="Pfam" id="PF16913">
    <property type="entry name" value="PUNUT"/>
    <property type="match status" value="1"/>
</dbReference>
<feature type="transmembrane region" description="Helical" evidence="7">
    <location>
        <begin position="163"/>
        <end position="183"/>
    </location>
</feature>
<dbReference type="OMA" id="VLNCIML"/>
<accession>A0A1U8AHI6</accession>
<keyword evidence="6 7" id="KW-0472">Membrane</keyword>
<dbReference type="Gene3D" id="1.10.3730.20">
    <property type="match status" value="1"/>
</dbReference>
<dbReference type="STRING" id="4432.A0A1U8AHI6"/>
<comment type="subcellular location">
    <subcellularLocation>
        <location evidence="1 7">Membrane</location>
        <topology evidence="1 7">Multi-pass membrane protein</topology>
    </subcellularLocation>
</comment>
<dbReference type="InterPro" id="IPR037185">
    <property type="entry name" value="EmrE-like"/>
</dbReference>
<feature type="transmembrane region" description="Helical" evidence="7">
    <location>
        <begin position="274"/>
        <end position="296"/>
    </location>
</feature>
<dbReference type="KEGG" id="nnu:104604060"/>
<evidence type="ECO:0000256" key="5">
    <source>
        <dbReference type="ARBA" id="ARBA00022989"/>
    </source>
</evidence>
<keyword evidence="4 7" id="KW-0812">Transmembrane</keyword>
<dbReference type="FunCoup" id="A0A1U8AHI6">
    <property type="interactions" value="4"/>
</dbReference>
<dbReference type="GO" id="GO:0022857">
    <property type="term" value="F:transmembrane transporter activity"/>
    <property type="evidence" value="ECO:0000318"/>
    <property type="project" value="GO_Central"/>
</dbReference>
<feature type="transmembrane region" description="Helical" evidence="7">
    <location>
        <begin position="333"/>
        <end position="350"/>
    </location>
</feature>